<dbReference type="EMBL" id="BSBI01000021">
    <property type="protein sequence ID" value="GLF99532.1"/>
    <property type="molecule type" value="Genomic_DNA"/>
</dbReference>
<reference evidence="1 2" key="1">
    <citation type="submission" date="2022-10" db="EMBL/GenBank/DDBJ databases">
        <title>Draft genome sequence of Streptomyces sp. YSPA8.</title>
        <authorList>
            <person name="Moriuchi R."/>
            <person name="Dohra H."/>
            <person name="Yamamura H."/>
            <person name="Kodani S."/>
        </authorList>
    </citation>
    <scope>NUCLEOTIDE SEQUENCE [LARGE SCALE GENOMIC DNA]</scope>
    <source>
        <strain evidence="1 2">YSPA8</strain>
    </source>
</reference>
<protein>
    <submittedName>
        <fullName evidence="1">Uncharacterized protein</fullName>
    </submittedName>
</protein>
<name>A0ABQ5PAE5_9ACTN</name>
<gene>
    <name evidence="1" type="ORF">SYYSPA8_34565</name>
</gene>
<evidence type="ECO:0000313" key="1">
    <source>
        <dbReference type="EMBL" id="GLF99532.1"/>
    </source>
</evidence>
<proteinExistence type="predicted"/>
<organism evidence="1 2">
    <name type="scientific">Streptomyces yaizuensis</name>
    <dbReference type="NCBI Taxonomy" id="2989713"/>
    <lineage>
        <taxon>Bacteria</taxon>
        <taxon>Bacillati</taxon>
        <taxon>Actinomycetota</taxon>
        <taxon>Actinomycetes</taxon>
        <taxon>Kitasatosporales</taxon>
        <taxon>Streptomycetaceae</taxon>
        <taxon>Streptomyces</taxon>
    </lineage>
</organism>
<dbReference type="Proteomes" id="UP001291653">
    <property type="component" value="Unassembled WGS sequence"/>
</dbReference>
<comment type="caution">
    <text evidence="1">The sequence shown here is derived from an EMBL/GenBank/DDBJ whole genome shotgun (WGS) entry which is preliminary data.</text>
</comment>
<evidence type="ECO:0000313" key="2">
    <source>
        <dbReference type="Proteomes" id="UP001291653"/>
    </source>
</evidence>
<sequence length="31" mass="3088">MTPGTQDGLLFGIYPGGVAGEDCCAITVTPC</sequence>
<keyword evidence="2" id="KW-1185">Reference proteome</keyword>
<accession>A0ABQ5PAE5</accession>